<gene>
    <name evidence="6" type="ORF">DMP08_06065</name>
</gene>
<dbReference type="GO" id="GO:0006310">
    <property type="term" value="P:DNA recombination"/>
    <property type="evidence" value="ECO:0007669"/>
    <property type="project" value="UniProtKB-KW"/>
</dbReference>
<evidence type="ECO:0000256" key="1">
    <source>
        <dbReference type="ARBA" id="ARBA00023125"/>
    </source>
</evidence>
<dbReference type="PANTHER" id="PTHR30349:SF91">
    <property type="entry name" value="INTA PROTEIN"/>
    <property type="match status" value="1"/>
</dbReference>
<evidence type="ECO:0000313" key="6">
    <source>
        <dbReference type="EMBL" id="RNL44754.1"/>
    </source>
</evidence>
<evidence type="ECO:0000313" key="7">
    <source>
        <dbReference type="Proteomes" id="UP000278632"/>
    </source>
</evidence>
<keyword evidence="1 3" id="KW-0238">DNA-binding</keyword>
<dbReference type="Proteomes" id="UP000278632">
    <property type="component" value="Unassembled WGS sequence"/>
</dbReference>
<dbReference type="PANTHER" id="PTHR30349">
    <property type="entry name" value="PHAGE INTEGRASE-RELATED"/>
    <property type="match status" value="1"/>
</dbReference>
<feature type="domain" description="Tyr recombinase" evidence="4">
    <location>
        <begin position="175"/>
        <end position="403"/>
    </location>
</feature>
<feature type="domain" description="Core-binding (CB)" evidence="5">
    <location>
        <begin position="65"/>
        <end position="154"/>
    </location>
</feature>
<dbReference type="GO" id="GO:0015074">
    <property type="term" value="P:DNA integration"/>
    <property type="evidence" value="ECO:0007669"/>
    <property type="project" value="InterPro"/>
</dbReference>
<dbReference type="SUPFAM" id="SSF56349">
    <property type="entry name" value="DNA breaking-rejoining enzymes"/>
    <property type="match status" value="1"/>
</dbReference>
<dbReference type="InterPro" id="IPR011010">
    <property type="entry name" value="DNA_brk_join_enz"/>
</dbReference>
<dbReference type="Pfam" id="PF00589">
    <property type="entry name" value="Phage_integrase"/>
    <property type="match status" value="1"/>
</dbReference>
<dbReference type="RefSeq" id="WP_123192056.1">
    <property type="nucleotide sequence ID" value="NZ_QICD01000009.1"/>
</dbReference>
<dbReference type="OrthoDB" id="148546at2"/>
<proteinExistence type="predicted"/>
<dbReference type="EMBL" id="QICD01000009">
    <property type="protein sequence ID" value="RNL44754.1"/>
    <property type="molecule type" value="Genomic_DNA"/>
</dbReference>
<dbReference type="PROSITE" id="PS51900">
    <property type="entry name" value="CB"/>
    <property type="match status" value="1"/>
</dbReference>
<dbReference type="InterPro" id="IPR044068">
    <property type="entry name" value="CB"/>
</dbReference>
<evidence type="ECO:0008006" key="8">
    <source>
        <dbReference type="Google" id="ProtNLM"/>
    </source>
</evidence>
<evidence type="ECO:0000256" key="3">
    <source>
        <dbReference type="PROSITE-ProRule" id="PRU01248"/>
    </source>
</evidence>
<dbReference type="InterPro" id="IPR013762">
    <property type="entry name" value="Integrase-like_cat_sf"/>
</dbReference>
<protein>
    <recommendedName>
        <fullName evidence="8">Site-specific integrase</fullName>
    </recommendedName>
</protein>
<keyword evidence="2" id="KW-0233">DNA recombination</keyword>
<sequence length="447" mass="47927">MASIRIDPRTGGATVRAYAGVDAATGKTRQVSRTLPPGASDEEVERAVEEVELKAGRAKRTGSGYTVGALLDYYLDGLADYGKAASTVAAYRSMARCYVHPGVGRIEYDRASASDFSALYRSLLKGGGKDGSPLSPVTVRKLHAMLSGCFSTLMRDGVVDSNPVLGVKVPRGSSPEAKPLSERDFAALAAHLSGALAKPVEDDEGYMERTFAAAWWTCLHTGVRRGELAGFQVGDWSERIGMDMAPGGEASWHPGVRVSRSVAQVPGMSAPAEYKEPKSERGKRVLTVDDETAGAIRSQIALQQAVMAERGCRRTDETPLFSHPDGTWILPSEFTAEFRALAKSLKLAKHVHLHTLRHTHATYLLSHGEAIKVVQERLGHSKIDVTLGIYGHVLPGRDARAAESFGALSKSMVERACSAPIVSYAPKCPLSGETCARFYNPSGKSNA</sequence>
<keyword evidence="7" id="KW-1185">Reference proteome</keyword>
<dbReference type="InterPro" id="IPR010998">
    <property type="entry name" value="Integrase_recombinase_N"/>
</dbReference>
<dbReference type="Gene3D" id="1.10.443.10">
    <property type="entry name" value="Intergrase catalytic core"/>
    <property type="match status" value="1"/>
</dbReference>
<evidence type="ECO:0000259" key="5">
    <source>
        <dbReference type="PROSITE" id="PS51900"/>
    </source>
</evidence>
<comment type="caution">
    <text evidence="6">The sequence shown here is derived from an EMBL/GenBank/DDBJ whole genome shotgun (WGS) entry which is preliminary data.</text>
</comment>
<name>A0A3N0BCQ3_9ACTN</name>
<dbReference type="InterPro" id="IPR002104">
    <property type="entry name" value="Integrase_catalytic"/>
</dbReference>
<evidence type="ECO:0000259" key="4">
    <source>
        <dbReference type="PROSITE" id="PS51898"/>
    </source>
</evidence>
<reference evidence="7" key="1">
    <citation type="submission" date="2018-05" db="EMBL/GenBank/DDBJ databases">
        <title>Genome Sequencing of selected type strains of the family Eggerthellaceae.</title>
        <authorList>
            <person name="Danylec N."/>
            <person name="Stoll D.A."/>
            <person name="Doetsch A."/>
            <person name="Huch M."/>
        </authorList>
    </citation>
    <scope>NUCLEOTIDE SEQUENCE [LARGE SCALE GENOMIC DNA]</scope>
    <source>
        <strain evidence="7">DSM 16106</strain>
    </source>
</reference>
<organism evidence="6 7">
    <name type="scientific">Paraeggerthella hongkongensis</name>
    <dbReference type="NCBI Taxonomy" id="230658"/>
    <lineage>
        <taxon>Bacteria</taxon>
        <taxon>Bacillati</taxon>
        <taxon>Actinomycetota</taxon>
        <taxon>Coriobacteriia</taxon>
        <taxon>Eggerthellales</taxon>
        <taxon>Eggerthellaceae</taxon>
        <taxon>Paraeggerthella</taxon>
    </lineage>
</organism>
<accession>A0A3N0BCQ3</accession>
<dbReference type="InterPro" id="IPR050090">
    <property type="entry name" value="Tyrosine_recombinase_XerCD"/>
</dbReference>
<dbReference type="Gene3D" id="1.10.150.130">
    <property type="match status" value="1"/>
</dbReference>
<dbReference type="GO" id="GO:0003677">
    <property type="term" value="F:DNA binding"/>
    <property type="evidence" value="ECO:0007669"/>
    <property type="project" value="UniProtKB-UniRule"/>
</dbReference>
<dbReference type="AlphaFoldDB" id="A0A3N0BCQ3"/>
<dbReference type="PROSITE" id="PS51898">
    <property type="entry name" value="TYR_RECOMBINASE"/>
    <property type="match status" value="1"/>
</dbReference>
<dbReference type="CDD" id="cd01189">
    <property type="entry name" value="INT_ICEBs1_C_like"/>
    <property type="match status" value="1"/>
</dbReference>
<evidence type="ECO:0000256" key="2">
    <source>
        <dbReference type="ARBA" id="ARBA00023172"/>
    </source>
</evidence>